<sequence>MKTSHNVSPLAPLSVAIAAMFTLAAPAVLAADAASGTVAFKTFSSPVKYAYLVRGPHEFIPNQTVSRIYLSSSDVGAKIKACQTLSCADRALTDGAMVDYGDARHLDYALRLNGERAQYSGSTDADAFKLTTNKPDHLAGKVHIDDAAAGGGKVDADFDLTVMNTFKSVR</sequence>
<keyword evidence="1" id="KW-0732">Signal</keyword>
<dbReference type="Proteomes" id="UP001501523">
    <property type="component" value="Unassembled WGS sequence"/>
</dbReference>
<evidence type="ECO:0000256" key="1">
    <source>
        <dbReference type="SAM" id="SignalP"/>
    </source>
</evidence>
<feature type="signal peptide" evidence="1">
    <location>
        <begin position="1"/>
        <end position="30"/>
    </location>
</feature>
<name>A0ABN1IXA3_9GAMM</name>
<dbReference type="EMBL" id="BAAAEU010000025">
    <property type="protein sequence ID" value="GAA0723275.1"/>
    <property type="molecule type" value="Genomic_DNA"/>
</dbReference>
<organism evidence="2 3">
    <name type="scientific">Dokdonella soli</name>
    <dbReference type="NCBI Taxonomy" id="529810"/>
    <lineage>
        <taxon>Bacteria</taxon>
        <taxon>Pseudomonadati</taxon>
        <taxon>Pseudomonadota</taxon>
        <taxon>Gammaproteobacteria</taxon>
        <taxon>Lysobacterales</taxon>
        <taxon>Rhodanobacteraceae</taxon>
        <taxon>Dokdonella</taxon>
    </lineage>
</organism>
<evidence type="ECO:0000313" key="3">
    <source>
        <dbReference type="Proteomes" id="UP001501523"/>
    </source>
</evidence>
<reference evidence="2 3" key="1">
    <citation type="journal article" date="2019" name="Int. J. Syst. Evol. Microbiol.">
        <title>The Global Catalogue of Microorganisms (GCM) 10K type strain sequencing project: providing services to taxonomists for standard genome sequencing and annotation.</title>
        <authorList>
            <consortium name="The Broad Institute Genomics Platform"/>
            <consortium name="The Broad Institute Genome Sequencing Center for Infectious Disease"/>
            <person name="Wu L."/>
            <person name="Ma J."/>
        </authorList>
    </citation>
    <scope>NUCLEOTIDE SEQUENCE [LARGE SCALE GENOMIC DNA]</scope>
    <source>
        <strain evidence="2 3">JCM 15421</strain>
    </source>
</reference>
<feature type="chain" id="PRO_5045469474" evidence="1">
    <location>
        <begin position="31"/>
        <end position="170"/>
    </location>
</feature>
<proteinExistence type="predicted"/>
<dbReference type="RefSeq" id="WP_343793612.1">
    <property type="nucleotide sequence ID" value="NZ_BAAAEU010000025.1"/>
</dbReference>
<protein>
    <submittedName>
        <fullName evidence="2">Uncharacterized protein</fullName>
    </submittedName>
</protein>
<keyword evidence="3" id="KW-1185">Reference proteome</keyword>
<accession>A0ABN1IXA3</accession>
<comment type="caution">
    <text evidence="2">The sequence shown here is derived from an EMBL/GenBank/DDBJ whole genome shotgun (WGS) entry which is preliminary data.</text>
</comment>
<evidence type="ECO:0000313" key="2">
    <source>
        <dbReference type="EMBL" id="GAA0723275.1"/>
    </source>
</evidence>
<gene>
    <name evidence="2" type="ORF">GCM10009105_35160</name>
</gene>